<proteinExistence type="predicted"/>
<sequence>MTWQRSMKEMTKRLGAVGATRLPGWGPRDPHCAWLETLQDMAANRCQWRSCCQFLSRLPECFVGERMSSDSSAPTSSEAHSQPLQLAPCGSSYAINVAAKKTFNPDDLVELAKQIKSCEQFVTANASSRLYLIAKQMQYLKEQATDILCELRRDTELHSLPCNFVKKPGNNYHVYEKPDGSRYMGLLSPEEWGSKCPHKFIKSYKLLPDMTWVATDDLSEQETTRKMVQQFMCPSNLSALDNKSKEATNF</sequence>
<evidence type="ECO:0000313" key="1">
    <source>
        <dbReference type="EMBL" id="KER30106.1"/>
    </source>
</evidence>
<accession>A0A074ZSL4</accession>
<gene>
    <name evidence="1" type="ORF">T265_03372</name>
</gene>
<dbReference type="AlphaFoldDB" id="A0A074ZSL4"/>
<dbReference type="Pfam" id="PF10504">
    <property type="entry name" value="DUF2452"/>
    <property type="match status" value="1"/>
</dbReference>
<dbReference type="PANTHER" id="PTHR14553">
    <property type="entry name" value="UNCHARACTERIZED PROTEIN C1ORF50"/>
    <property type="match status" value="1"/>
</dbReference>
<protein>
    <submittedName>
        <fullName evidence="1">Uncharacterized protein</fullName>
    </submittedName>
</protein>
<dbReference type="InterPro" id="IPR019534">
    <property type="entry name" value="DUF2452"/>
</dbReference>
<name>A0A074ZSL4_OPIVI</name>
<dbReference type="CTD" id="20317559"/>
<keyword evidence="2" id="KW-1185">Reference proteome</keyword>
<dbReference type="STRING" id="6198.A0A074ZSL4"/>
<dbReference type="RefSeq" id="XP_009166105.1">
    <property type="nucleotide sequence ID" value="XM_009167841.1"/>
</dbReference>
<dbReference type="PANTHER" id="PTHR14553:SF1">
    <property type="entry name" value="SIMILAR TO CHROMOSOME 1 OPEN READING FRAME 50"/>
    <property type="match status" value="1"/>
</dbReference>
<evidence type="ECO:0000313" key="2">
    <source>
        <dbReference type="Proteomes" id="UP000054324"/>
    </source>
</evidence>
<dbReference type="KEGG" id="ovi:T265_03372"/>
<reference evidence="1 2" key="1">
    <citation type="submission" date="2013-11" db="EMBL/GenBank/DDBJ databases">
        <title>Opisthorchis viverrini - life in the bile duct.</title>
        <authorList>
            <person name="Young N.D."/>
            <person name="Nagarajan N."/>
            <person name="Lin S.J."/>
            <person name="Korhonen P.K."/>
            <person name="Jex A.R."/>
            <person name="Hall R.S."/>
            <person name="Safavi-Hemami H."/>
            <person name="Kaewkong W."/>
            <person name="Bertrand D."/>
            <person name="Gao S."/>
            <person name="Seet Q."/>
            <person name="Wongkham S."/>
            <person name="Teh B.T."/>
            <person name="Wongkham C."/>
            <person name="Intapan P.M."/>
            <person name="Maleewong W."/>
            <person name="Yang X."/>
            <person name="Hu M."/>
            <person name="Wang Z."/>
            <person name="Hofmann A."/>
            <person name="Sternberg P.W."/>
            <person name="Tan P."/>
            <person name="Wang J."/>
            <person name="Gasser R.B."/>
        </authorList>
    </citation>
    <scope>NUCLEOTIDE SEQUENCE [LARGE SCALE GENOMIC DNA]</scope>
</reference>
<organism evidence="1 2">
    <name type="scientific">Opisthorchis viverrini</name>
    <name type="common">Southeast Asian liver fluke</name>
    <dbReference type="NCBI Taxonomy" id="6198"/>
    <lineage>
        <taxon>Eukaryota</taxon>
        <taxon>Metazoa</taxon>
        <taxon>Spiralia</taxon>
        <taxon>Lophotrochozoa</taxon>
        <taxon>Platyhelminthes</taxon>
        <taxon>Trematoda</taxon>
        <taxon>Digenea</taxon>
        <taxon>Opisthorchiida</taxon>
        <taxon>Opisthorchiata</taxon>
        <taxon>Opisthorchiidae</taxon>
        <taxon>Opisthorchis</taxon>
    </lineage>
</organism>
<dbReference type="OrthoDB" id="9995764at2759"/>
<dbReference type="EMBL" id="KL596666">
    <property type="protein sequence ID" value="KER30106.1"/>
    <property type="molecule type" value="Genomic_DNA"/>
</dbReference>
<dbReference type="GeneID" id="20317559"/>
<dbReference type="Proteomes" id="UP000054324">
    <property type="component" value="Unassembled WGS sequence"/>
</dbReference>